<evidence type="ECO:0000313" key="2">
    <source>
        <dbReference type="Proteomes" id="UP001302274"/>
    </source>
</evidence>
<name>A0ABU5VU69_9BACT</name>
<dbReference type="Pfam" id="PF13711">
    <property type="entry name" value="DUF4160"/>
    <property type="match status" value="1"/>
</dbReference>
<proteinExistence type="predicted"/>
<accession>A0ABU5VU69</accession>
<keyword evidence="2" id="KW-1185">Reference proteome</keyword>
<organism evidence="1 2">
    <name type="scientific">Bacteriovorax antarcticus</name>
    <dbReference type="NCBI Taxonomy" id="3088717"/>
    <lineage>
        <taxon>Bacteria</taxon>
        <taxon>Pseudomonadati</taxon>
        <taxon>Bdellovibrionota</taxon>
        <taxon>Bacteriovoracia</taxon>
        <taxon>Bacteriovoracales</taxon>
        <taxon>Bacteriovoracaceae</taxon>
        <taxon>Bacteriovorax</taxon>
    </lineage>
</organism>
<reference evidence="1 2" key="1">
    <citation type="submission" date="2023-11" db="EMBL/GenBank/DDBJ databases">
        <title>A Novel Polar Bacteriovorax (B. antarcticus) Isolated from the Biocrust in Antarctica.</title>
        <authorList>
            <person name="Mun W."/>
            <person name="Choi S.Y."/>
            <person name="Mitchell R.J."/>
        </authorList>
    </citation>
    <scope>NUCLEOTIDE SEQUENCE [LARGE SCALE GENOMIC DNA]</scope>
    <source>
        <strain evidence="1 2">PP10</strain>
    </source>
</reference>
<dbReference type="Proteomes" id="UP001302274">
    <property type="component" value="Unassembled WGS sequence"/>
</dbReference>
<dbReference type="InterPro" id="IPR025427">
    <property type="entry name" value="DUF4160"/>
</dbReference>
<comment type="caution">
    <text evidence="1">The sequence shown here is derived from an EMBL/GenBank/DDBJ whole genome shotgun (WGS) entry which is preliminary data.</text>
</comment>
<evidence type="ECO:0000313" key="1">
    <source>
        <dbReference type="EMBL" id="MEA9356602.1"/>
    </source>
</evidence>
<dbReference type="EMBL" id="JAYGJQ010000002">
    <property type="protein sequence ID" value="MEA9356602.1"/>
    <property type="molecule type" value="Genomic_DNA"/>
</dbReference>
<sequence>MPKLYEYMGLTIFFYSNEHEPIHVHARQGQTEGKIEIFVEFGNVTRVRYKEVSGKKPLSPKNKEKFIRLTSALADEIVQSWINYFVLHKKIVSKKITGKL</sequence>
<protein>
    <submittedName>
        <fullName evidence="1">DUF4160 domain-containing protein</fullName>
    </submittedName>
</protein>
<dbReference type="RefSeq" id="WP_323576408.1">
    <property type="nucleotide sequence ID" value="NZ_JAYGJQ010000002.1"/>
</dbReference>
<gene>
    <name evidence="1" type="ORF">SHI21_10320</name>
</gene>